<dbReference type="AlphaFoldDB" id="A0A448WEC6"/>
<dbReference type="InterPro" id="IPR018000">
    <property type="entry name" value="Neurotransmitter_ion_chnl_CS"/>
</dbReference>
<dbReference type="InterPro" id="IPR006202">
    <property type="entry name" value="Neur_chan_lig-bd"/>
</dbReference>
<evidence type="ECO:0000313" key="5">
    <source>
        <dbReference type="Proteomes" id="UP000784294"/>
    </source>
</evidence>
<dbReference type="PANTHER" id="PTHR18945">
    <property type="entry name" value="NEUROTRANSMITTER GATED ION CHANNEL"/>
    <property type="match status" value="1"/>
</dbReference>
<gene>
    <name evidence="4" type="ORF">PXEA_LOCUS3200</name>
</gene>
<sequence>MYEYSSSADERLEELRESDVRVNYKGTVEWHPMAIYKSTCSVQIKYFPFDKQACKLKFGPWTHDGPEYSLFQQAGLERGEFRFRLRGNASSILMRQWVYR</sequence>
<dbReference type="GO" id="GO:0005230">
    <property type="term" value="F:extracellular ligand-gated monoatomic ion channel activity"/>
    <property type="evidence" value="ECO:0007669"/>
    <property type="project" value="InterPro"/>
</dbReference>
<evidence type="ECO:0000256" key="2">
    <source>
        <dbReference type="ARBA" id="ARBA00023136"/>
    </source>
</evidence>
<dbReference type="OrthoDB" id="5975154at2759"/>
<dbReference type="InterPro" id="IPR006201">
    <property type="entry name" value="Neur_channel"/>
</dbReference>
<dbReference type="InterPro" id="IPR036734">
    <property type="entry name" value="Neur_chan_lig-bd_sf"/>
</dbReference>
<evidence type="ECO:0000313" key="4">
    <source>
        <dbReference type="EMBL" id="VEL09760.1"/>
    </source>
</evidence>
<reference evidence="4" key="1">
    <citation type="submission" date="2018-11" db="EMBL/GenBank/DDBJ databases">
        <authorList>
            <consortium name="Pathogen Informatics"/>
        </authorList>
    </citation>
    <scope>NUCLEOTIDE SEQUENCE</scope>
</reference>
<organism evidence="4 5">
    <name type="scientific">Protopolystoma xenopodis</name>
    <dbReference type="NCBI Taxonomy" id="117903"/>
    <lineage>
        <taxon>Eukaryota</taxon>
        <taxon>Metazoa</taxon>
        <taxon>Spiralia</taxon>
        <taxon>Lophotrochozoa</taxon>
        <taxon>Platyhelminthes</taxon>
        <taxon>Monogenea</taxon>
        <taxon>Polyopisthocotylea</taxon>
        <taxon>Polystomatidea</taxon>
        <taxon>Polystomatidae</taxon>
        <taxon>Protopolystoma</taxon>
    </lineage>
</organism>
<dbReference type="Proteomes" id="UP000784294">
    <property type="component" value="Unassembled WGS sequence"/>
</dbReference>
<dbReference type="Pfam" id="PF02931">
    <property type="entry name" value="Neur_chan_LBD"/>
    <property type="match status" value="1"/>
</dbReference>
<protein>
    <recommendedName>
        <fullName evidence="3">Neurotransmitter-gated ion-channel ligand-binding domain-containing protein</fullName>
    </recommendedName>
</protein>
<comment type="subcellular location">
    <subcellularLocation>
        <location evidence="1">Membrane</location>
        <topology evidence="1">Multi-pass membrane protein</topology>
    </subcellularLocation>
</comment>
<dbReference type="GO" id="GO:0016020">
    <property type="term" value="C:membrane"/>
    <property type="evidence" value="ECO:0007669"/>
    <property type="project" value="UniProtKB-SubCell"/>
</dbReference>
<feature type="domain" description="Neurotransmitter-gated ion-channel ligand-binding" evidence="3">
    <location>
        <begin position="7"/>
        <end position="72"/>
    </location>
</feature>
<proteinExistence type="predicted"/>
<evidence type="ECO:0000259" key="3">
    <source>
        <dbReference type="Pfam" id="PF02931"/>
    </source>
</evidence>
<comment type="caution">
    <text evidence="4">The sequence shown here is derived from an EMBL/GenBank/DDBJ whole genome shotgun (WGS) entry which is preliminary data.</text>
</comment>
<dbReference type="Gene3D" id="2.70.170.10">
    <property type="entry name" value="Neurotransmitter-gated ion-channel ligand-binding domain"/>
    <property type="match status" value="1"/>
</dbReference>
<keyword evidence="5" id="KW-1185">Reference proteome</keyword>
<accession>A0A448WEC6</accession>
<keyword evidence="2" id="KW-0472">Membrane</keyword>
<dbReference type="PROSITE" id="PS00236">
    <property type="entry name" value="NEUROTR_ION_CHANNEL"/>
    <property type="match status" value="1"/>
</dbReference>
<name>A0A448WEC6_9PLAT</name>
<dbReference type="EMBL" id="CAAALY010007185">
    <property type="protein sequence ID" value="VEL09760.1"/>
    <property type="molecule type" value="Genomic_DNA"/>
</dbReference>
<evidence type="ECO:0000256" key="1">
    <source>
        <dbReference type="ARBA" id="ARBA00004141"/>
    </source>
</evidence>
<dbReference type="GO" id="GO:0004888">
    <property type="term" value="F:transmembrane signaling receptor activity"/>
    <property type="evidence" value="ECO:0007669"/>
    <property type="project" value="InterPro"/>
</dbReference>
<dbReference type="SUPFAM" id="SSF63712">
    <property type="entry name" value="Nicotinic receptor ligand binding domain-like"/>
    <property type="match status" value="1"/>
</dbReference>